<evidence type="ECO:0000259" key="5">
    <source>
        <dbReference type="SMART" id="SM00451"/>
    </source>
</evidence>
<dbReference type="InterPro" id="IPR040023">
    <property type="entry name" value="WBP4"/>
</dbReference>
<dbReference type="InterPro" id="IPR036236">
    <property type="entry name" value="Znf_C2H2_sf"/>
</dbReference>
<feature type="compositionally biased region" description="Basic and acidic residues" evidence="4">
    <location>
        <begin position="189"/>
        <end position="200"/>
    </location>
</feature>
<dbReference type="GO" id="GO:0008270">
    <property type="term" value="F:zinc ion binding"/>
    <property type="evidence" value="ECO:0007669"/>
    <property type="project" value="UniProtKB-KW"/>
</dbReference>
<evidence type="ECO:0000256" key="1">
    <source>
        <dbReference type="ARBA" id="ARBA00022723"/>
    </source>
</evidence>
<feature type="compositionally biased region" description="Low complexity" evidence="4">
    <location>
        <begin position="75"/>
        <end position="111"/>
    </location>
</feature>
<evidence type="ECO:0000256" key="3">
    <source>
        <dbReference type="ARBA" id="ARBA00022833"/>
    </source>
</evidence>
<dbReference type="SMART" id="SM00451">
    <property type="entry name" value="ZnF_U1"/>
    <property type="match status" value="1"/>
</dbReference>
<feature type="compositionally biased region" description="Basic and acidic residues" evidence="4">
    <location>
        <begin position="242"/>
        <end position="281"/>
    </location>
</feature>
<dbReference type="Proteomes" id="UP000190776">
    <property type="component" value="Unassembled WGS sequence"/>
</dbReference>
<dbReference type="OrthoDB" id="191651at2759"/>
<dbReference type="InterPro" id="IPR003604">
    <property type="entry name" value="Matrin/U1-like-C_Znf_C2H2"/>
</dbReference>
<protein>
    <recommendedName>
        <fullName evidence="5">U1-type domain-containing protein</fullName>
    </recommendedName>
</protein>
<dbReference type="EMBL" id="MSZU01000075">
    <property type="protein sequence ID" value="OMP88435.1"/>
    <property type="molecule type" value="Genomic_DNA"/>
</dbReference>
<dbReference type="Gene3D" id="3.30.160.60">
    <property type="entry name" value="Classic Zinc Finger"/>
    <property type="match status" value="1"/>
</dbReference>
<evidence type="ECO:0000256" key="4">
    <source>
        <dbReference type="SAM" id="MobiDB-lite"/>
    </source>
</evidence>
<feature type="compositionally biased region" description="Basic residues" evidence="4">
    <location>
        <begin position="326"/>
        <end position="337"/>
    </location>
</feature>
<name>A0A1S8BLX0_9PEZI</name>
<comment type="caution">
    <text evidence="6">The sequence shown here is derived from an EMBL/GenBank/DDBJ whole genome shotgun (WGS) entry which is preliminary data.</text>
</comment>
<dbReference type="STRING" id="420778.A0A1S8BLX0"/>
<feature type="domain" description="U1-type" evidence="5">
    <location>
        <begin position="8"/>
        <end position="43"/>
    </location>
</feature>
<sequence length="337" mass="36221">MAEYWKSTPKYWCKFCQLFVRDTKFERQQHEATGKHQSSIQRSLRDIHRTREREDREKQRAKDEVARLNGLTGGASSSSSSAAATSSSSSSSRAKPTTRAAAPQQPSQQATAEERKRQLKQLADMGVAVPDEYRGEMALAGEWRTVAVKPLDNDDSSEYRDANRGAGGAPLNVGVRKRKVEDGEEEEEELRRALAAGEKKPARKPGWGNSFKVFPGAKGADPADDIEALLSGGGGGGGAKKVKIEGEAADAGVKKEEDPGEGVKKEEPEEDDGIKKERDGEMGVEADSAGAEPKLADIPPVKTEDEERAGGEKGDGGAAAAGGVVFKKRKGKAMRQK</sequence>
<evidence type="ECO:0000313" key="7">
    <source>
        <dbReference type="Proteomes" id="UP000190776"/>
    </source>
</evidence>
<dbReference type="GO" id="GO:0071011">
    <property type="term" value="C:precatalytic spliceosome"/>
    <property type="evidence" value="ECO:0007669"/>
    <property type="project" value="TreeGrafter"/>
</dbReference>
<feature type="compositionally biased region" description="Basic and acidic residues" evidence="4">
    <location>
        <begin position="43"/>
        <end position="66"/>
    </location>
</feature>
<dbReference type="PANTHER" id="PTHR13173">
    <property type="entry name" value="WW DOMAIN BINDING PROTEIN 4"/>
    <property type="match status" value="1"/>
</dbReference>
<feature type="compositionally biased region" description="Basic and acidic residues" evidence="4">
    <location>
        <begin position="302"/>
        <end position="315"/>
    </location>
</feature>
<dbReference type="GO" id="GO:0003723">
    <property type="term" value="F:RNA binding"/>
    <property type="evidence" value="ECO:0007669"/>
    <property type="project" value="TreeGrafter"/>
</dbReference>
<dbReference type="Pfam" id="PF06220">
    <property type="entry name" value="zf-U1"/>
    <property type="match status" value="1"/>
</dbReference>
<organism evidence="6 7">
    <name type="scientific">Diplodia seriata</name>
    <dbReference type="NCBI Taxonomy" id="420778"/>
    <lineage>
        <taxon>Eukaryota</taxon>
        <taxon>Fungi</taxon>
        <taxon>Dikarya</taxon>
        <taxon>Ascomycota</taxon>
        <taxon>Pezizomycotina</taxon>
        <taxon>Dothideomycetes</taxon>
        <taxon>Dothideomycetes incertae sedis</taxon>
        <taxon>Botryosphaeriales</taxon>
        <taxon>Botryosphaeriaceae</taxon>
        <taxon>Diplodia</taxon>
    </lineage>
</organism>
<evidence type="ECO:0000313" key="6">
    <source>
        <dbReference type="EMBL" id="OMP88435.1"/>
    </source>
</evidence>
<proteinExistence type="predicted"/>
<feature type="region of interest" description="Disordered" evidence="4">
    <location>
        <begin position="29"/>
        <end position="119"/>
    </location>
</feature>
<dbReference type="InterPro" id="IPR013085">
    <property type="entry name" value="U1-CZ_Znf_C2H2"/>
</dbReference>
<evidence type="ECO:0000256" key="2">
    <source>
        <dbReference type="ARBA" id="ARBA00022771"/>
    </source>
</evidence>
<keyword evidence="3" id="KW-0862">Zinc</keyword>
<feature type="region of interest" description="Disordered" evidence="4">
    <location>
        <begin position="228"/>
        <end position="337"/>
    </location>
</feature>
<feature type="region of interest" description="Disordered" evidence="4">
    <location>
        <begin position="152"/>
        <end position="209"/>
    </location>
</feature>
<keyword evidence="2" id="KW-0863">Zinc-finger</keyword>
<reference evidence="6 7" key="1">
    <citation type="submission" date="2017-01" db="EMBL/GenBank/DDBJ databases">
        <title>Draft genome sequence of Diplodia seriata F98.1, a fungal species involved in grapevine trunk diseases.</title>
        <authorList>
            <person name="Robert-Siegwald G."/>
            <person name="Vallet J."/>
            <person name="Abou-Mansour E."/>
            <person name="Xu J."/>
            <person name="Rey P."/>
            <person name="Bertsch C."/>
            <person name="Rego C."/>
            <person name="Larignon P."/>
            <person name="Fontaine F."/>
            <person name="Lebrun M.-H."/>
        </authorList>
    </citation>
    <scope>NUCLEOTIDE SEQUENCE [LARGE SCALE GENOMIC DNA]</scope>
    <source>
        <strain evidence="6 7">F98.1</strain>
    </source>
</reference>
<dbReference type="SUPFAM" id="SSF57667">
    <property type="entry name" value="beta-beta-alpha zinc fingers"/>
    <property type="match status" value="1"/>
</dbReference>
<dbReference type="AlphaFoldDB" id="A0A1S8BLX0"/>
<dbReference type="GO" id="GO:0000398">
    <property type="term" value="P:mRNA splicing, via spliceosome"/>
    <property type="evidence" value="ECO:0007669"/>
    <property type="project" value="InterPro"/>
</dbReference>
<accession>A0A1S8BLX0</accession>
<gene>
    <name evidence="6" type="ORF">BK809_0003192</name>
</gene>
<keyword evidence="1" id="KW-0479">Metal-binding</keyword>
<dbReference type="PANTHER" id="PTHR13173:SF10">
    <property type="entry name" value="WW DOMAIN-BINDING PROTEIN 4"/>
    <property type="match status" value="1"/>
</dbReference>